<feature type="domain" description="CopC" evidence="7">
    <location>
        <begin position="22"/>
        <end position="112"/>
    </location>
</feature>
<feature type="chain" id="PRO_5008884849" evidence="6">
    <location>
        <begin position="22"/>
        <end position="176"/>
    </location>
</feature>
<dbReference type="Proteomes" id="UP000092687">
    <property type="component" value="Chromosome"/>
</dbReference>
<reference evidence="8" key="1">
    <citation type="submission" date="2016-10" db="EMBL/GenBank/DDBJ databases">
        <authorList>
            <person name="de Groot N.N."/>
        </authorList>
    </citation>
    <scope>NUCLEOTIDE SEQUENCE</scope>
    <source>
        <strain evidence="8">DSM 24743</strain>
    </source>
</reference>
<dbReference type="SUPFAM" id="SSF81296">
    <property type="entry name" value="E set domains"/>
    <property type="match status" value="1"/>
</dbReference>
<dbReference type="PANTHER" id="PTHR34820">
    <property type="entry name" value="INNER MEMBRANE PROTEIN YEBZ"/>
    <property type="match status" value="1"/>
</dbReference>
<evidence type="ECO:0000256" key="4">
    <source>
        <dbReference type="ARBA" id="ARBA00023008"/>
    </source>
</evidence>
<dbReference type="KEGG" id="phc:BBI08_09730"/>
<dbReference type="InterPro" id="IPR032694">
    <property type="entry name" value="CopC/D"/>
</dbReference>
<feature type="signal peptide" evidence="6">
    <location>
        <begin position="1"/>
        <end position="21"/>
    </location>
</feature>
<organism evidence="8 9">
    <name type="scientific">Planococcus halocryophilus</name>
    <dbReference type="NCBI Taxonomy" id="1215089"/>
    <lineage>
        <taxon>Bacteria</taxon>
        <taxon>Bacillati</taxon>
        <taxon>Bacillota</taxon>
        <taxon>Bacilli</taxon>
        <taxon>Bacillales</taxon>
        <taxon>Caryophanaceae</taxon>
        <taxon>Planococcus</taxon>
    </lineage>
</organism>
<dbReference type="Pfam" id="PF04234">
    <property type="entry name" value="CopC"/>
    <property type="match status" value="1"/>
</dbReference>
<keyword evidence="3 6" id="KW-0732">Signal</keyword>
<dbReference type="GO" id="GO:0006825">
    <property type="term" value="P:copper ion transport"/>
    <property type="evidence" value="ECO:0007669"/>
    <property type="project" value="InterPro"/>
</dbReference>
<keyword evidence="2" id="KW-0479">Metal-binding</keyword>
<evidence type="ECO:0000259" key="7">
    <source>
        <dbReference type="Pfam" id="PF04234"/>
    </source>
</evidence>
<evidence type="ECO:0000256" key="3">
    <source>
        <dbReference type="ARBA" id="ARBA00022729"/>
    </source>
</evidence>
<protein>
    <submittedName>
        <fullName evidence="8">Copper resistance protein CopC</fullName>
    </submittedName>
</protein>
<keyword evidence="9" id="KW-1185">Reference proteome</keyword>
<dbReference type="RefSeq" id="WP_065528234.1">
    <property type="nucleotide sequence ID" value="NZ_CP016537.2"/>
</dbReference>
<evidence type="ECO:0000256" key="5">
    <source>
        <dbReference type="SAM" id="Phobius"/>
    </source>
</evidence>
<evidence type="ECO:0000313" key="8">
    <source>
        <dbReference type="EMBL" id="ANU14122.1"/>
    </source>
</evidence>
<evidence type="ECO:0000313" key="9">
    <source>
        <dbReference type="Proteomes" id="UP000092687"/>
    </source>
</evidence>
<dbReference type="GO" id="GO:0005507">
    <property type="term" value="F:copper ion binding"/>
    <property type="evidence" value="ECO:0007669"/>
    <property type="project" value="InterPro"/>
</dbReference>
<dbReference type="AlphaFoldDB" id="A0A1C7DRV0"/>
<dbReference type="PANTHER" id="PTHR34820:SF4">
    <property type="entry name" value="INNER MEMBRANE PROTEIN YEBZ"/>
    <property type="match status" value="1"/>
</dbReference>
<gene>
    <name evidence="8" type="ORF">BBI08_09730</name>
</gene>
<dbReference type="GO" id="GO:0046688">
    <property type="term" value="P:response to copper ion"/>
    <property type="evidence" value="ECO:0007669"/>
    <property type="project" value="InterPro"/>
</dbReference>
<dbReference type="Gene3D" id="2.60.40.1220">
    <property type="match status" value="1"/>
</dbReference>
<feature type="transmembrane region" description="Helical" evidence="5">
    <location>
        <begin position="151"/>
        <end position="172"/>
    </location>
</feature>
<keyword evidence="4" id="KW-0186">Copper</keyword>
<keyword evidence="5" id="KW-1133">Transmembrane helix</keyword>
<dbReference type="InterPro" id="IPR014756">
    <property type="entry name" value="Ig_E-set"/>
</dbReference>
<evidence type="ECO:0000256" key="2">
    <source>
        <dbReference type="ARBA" id="ARBA00022723"/>
    </source>
</evidence>
<accession>A0A1C7DRV0</accession>
<keyword evidence="5" id="KW-0472">Membrane</keyword>
<sequence length="176" mass="19488">MYKKLLLLLFLMFIFPFPAQAHTTLLSSTPIEGQNVTEVLTEVELVFVTKIEEGSTMSIEGEVDSFEFDDIEIKNNVMTGNFSETLPNGSYRILWNIIGEDGHPIEGNIAFGMSIEVEEKEASITSSVVDGTASATEKKLAEVQTEKHNNIPVTILLVLAAVLMGYSIYKLLVKKK</sequence>
<dbReference type="InterPro" id="IPR014755">
    <property type="entry name" value="Cu-Rt/internalin_Ig-like"/>
</dbReference>
<evidence type="ECO:0000256" key="6">
    <source>
        <dbReference type="SAM" id="SignalP"/>
    </source>
</evidence>
<name>A0A1C7DRV0_9BACL</name>
<dbReference type="STRING" id="1215089.BBI08_09730"/>
<dbReference type="GO" id="GO:0005886">
    <property type="term" value="C:plasma membrane"/>
    <property type="evidence" value="ECO:0007669"/>
    <property type="project" value="TreeGrafter"/>
</dbReference>
<dbReference type="OrthoDB" id="2353937at2"/>
<dbReference type="InterPro" id="IPR007348">
    <property type="entry name" value="CopC_dom"/>
</dbReference>
<dbReference type="GO" id="GO:0030313">
    <property type="term" value="C:cell envelope"/>
    <property type="evidence" value="ECO:0007669"/>
    <property type="project" value="UniProtKB-SubCell"/>
</dbReference>
<evidence type="ECO:0000256" key="1">
    <source>
        <dbReference type="ARBA" id="ARBA00004196"/>
    </source>
</evidence>
<keyword evidence="5" id="KW-0812">Transmembrane</keyword>
<comment type="subcellular location">
    <subcellularLocation>
        <location evidence="1">Cell envelope</location>
    </subcellularLocation>
</comment>
<dbReference type="EMBL" id="CP016537">
    <property type="protein sequence ID" value="ANU14122.1"/>
    <property type="molecule type" value="Genomic_DNA"/>
</dbReference>
<dbReference type="GO" id="GO:0042597">
    <property type="term" value="C:periplasmic space"/>
    <property type="evidence" value="ECO:0007669"/>
    <property type="project" value="InterPro"/>
</dbReference>
<proteinExistence type="predicted"/>